<evidence type="ECO:0000313" key="1">
    <source>
        <dbReference type="EMBL" id="MFC0267291.1"/>
    </source>
</evidence>
<name>A0ABV6G1J9_9GAMM</name>
<sequence length="72" mass="8381">MWLAYHTGMAHTELVAGQVAAELEKQLIEANLKWWRELQRLVQPLPADHDAVRLCQQGLFIVDGYREWHSPD</sequence>
<evidence type="ECO:0000313" key="2">
    <source>
        <dbReference type="Proteomes" id="UP001589814"/>
    </source>
</evidence>
<keyword evidence="2" id="KW-1185">Reference proteome</keyword>
<comment type="caution">
    <text evidence="1">The sequence shown here is derived from an EMBL/GenBank/DDBJ whole genome shotgun (WGS) entry which is preliminary data.</text>
</comment>
<organism evidence="1 2">
    <name type="scientific">Kushneria aurantia</name>
    <dbReference type="NCBI Taxonomy" id="504092"/>
    <lineage>
        <taxon>Bacteria</taxon>
        <taxon>Pseudomonadati</taxon>
        <taxon>Pseudomonadota</taxon>
        <taxon>Gammaproteobacteria</taxon>
        <taxon>Oceanospirillales</taxon>
        <taxon>Halomonadaceae</taxon>
        <taxon>Kushneria</taxon>
    </lineage>
</organism>
<protein>
    <submittedName>
        <fullName evidence="1">Uncharacterized protein</fullName>
    </submittedName>
</protein>
<dbReference type="RefSeq" id="WP_019952148.1">
    <property type="nucleotide sequence ID" value="NZ_JBHLVX010000017.1"/>
</dbReference>
<reference evidence="1 2" key="1">
    <citation type="submission" date="2024-09" db="EMBL/GenBank/DDBJ databases">
        <authorList>
            <person name="Sun Q."/>
            <person name="Mori K."/>
        </authorList>
    </citation>
    <scope>NUCLEOTIDE SEQUENCE [LARGE SCALE GENOMIC DNA]</scope>
    <source>
        <strain evidence="1 2">CCM 7415</strain>
    </source>
</reference>
<proteinExistence type="predicted"/>
<dbReference type="Proteomes" id="UP001589814">
    <property type="component" value="Unassembled WGS sequence"/>
</dbReference>
<dbReference type="EMBL" id="JBHLVX010000017">
    <property type="protein sequence ID" value="MFC0267291.1"/>
    <property type="molecule type" value="Genomic_DNA"/>
</dbReference>
<accession>A0ABV6G1J9</accession>
<gene>
    <name evidence="1" type="ORF">ACFFHW_04655</name>
</gene>